<protein>
    <submittedName>
        <fullName evidence="9">Glutamine-binding protein glutamine transport system permease</fullName>
    </submittedName>
</protein>
<evidence type="ECO:0000256" key="4">
    <source>
        <dbReference type="ARBA" id="ARBA00022692"/>
    </source>
</evidence>
<comment type="similarity">
    <text evidence="7">Belongs to the binding-protein-dependent transport system permease family.</text>
</comment>
<dbReference type="GO" id="GO:0015276">
    <property type="term" value="F:ligand-gated monoatomic ion channel activity"/>
    <property type="evidence" value="ECO:0007669"/>
    <property type="project" value="InterPro"/>
</dbReference>
<dbReference type="STRING" id="1423731.FC81_GL000530"/>
<dbReference type="Gene3D" id="3.40.190.10">
    <property type="entry name" value="Periplasmic binding protein-like II"/>
    <property type="match status" value="2"/>
</dbReference>
<dbReference type="Proteomes" id="UP000051621">
    <property type="component" value="Unassembled WGS sequence"/>
</dbReference>
<reference evidence="9 10" key="1">
    <citation type="journal article" date="2015" name="Genome Announc.">
        <title>Expanding the biotechnology potential of lactobacilli through comparative genomics of 213 strains and associated genera.</title>
        <authorList>
            <person name="Sun Z."/>
            <person name="Harris H.M."/>
            <person name="McCann A."/>
            <person name="Guo C."/>
            <person name="Argimon S."/>
            <person name="Zhang W."/>
            <person name="Yang X."/>
            <person name="Jeffery I.B."/>
            <person name="Cooney J.C."/>
            <person name="Kagawa T.F."/>
            <person name="Liu W."/>
            <person name="Song Y."/>
            <person name="Salvetti E."/>
            <person name="Wrobel A."/>
            <person name="Rasinkangas P."/>
            <person name="Parkhill J."/>
            <person name="Rea M.C."/>
            <person name="O'Sullivan O."/>
            <person name="Ritari J."/>
            <person name="Douillard F.P."/>
            <person name="Paul Ross R."/>
            <person name="Yang R."/>
            <person name="Briner A.E."/>
            <person name="Felis G.E."/>
            <person name="de Vos W.M."/>
            <person name="Barrangou R."/>
            <person name="Klaenhammer T.R."/>
            <person name="Caufield P.W."/>
            <person name="Cui Y."/>
            <person name="Zhang H."/>
            <person name="O'Toole P.W."/>
        </authorList>
    </citation>
    <scope>NUCLEOTIDE SEQUENCE [LARGE SCALE GENOMIC DNA]</scope>
    <source>
        <strain evidence="9 10">DSM 19910</strain>
    </source>
</reference>
<feature type="transmembrane region" description="Helical" evidence="7">
    <location>
        <begin position="340"/>
        <end position="360"/>
    </location>
</feature>
<dbReference type="Gene3D" id="1.10.3720.10">
    <property type="entry name" value="MetI-like"/>
    <property type="match status" value="1"/>
</dbReference>
<comment type="caution">
    <text evidence="9">The sequence shown here is derived from an EMBL/GenBank/DDBJ whole genome shotgun (WGS) entry which is preliminary data.</text>
</comment>
<dbReference type="InterPro" id="IPR035906">
    <property type="entry name" value="MetI-like_sf"/>
</dbReference>
<dbReference type="SMART" id="SM00079">
    <property type="entry name" value="PBPe"/>
    <property type="match status" value="1"/>
</dbReference>
<dbReference type="SMART" id="SM00062">
    <property type="entry name" value="PBPb"/>
    <property type="match status" value="1"/>
</dbReference>
<dbReference type="PANTHER" id="PTHR30614:SF46">
    <property type="entry name" value="ABC TRANSPORTER MEMBRANE SPANNING PERMEASE-GLUTAMINE TRANSPORT"/>
    <property type="match status" value="1"/>
</dbReference>
<keyword evidence="2 7" id="KW-0813">Transport</keyword>
<proteinExistence type="inferred from homology"/>
<dbReference type="InterPro" id="IPR000515">
    <property type="entry name" value="MetI-like"/>
</dbReference>
<dbReference type="CDD" id="cd13619">
    <property type="entry name" value="PBP2_GlnP"/>
    <property type="match status" value="1"/>
</dbReference>
<dbReference type="PANTHER" id="PTHR30614">
    <property type="entry name" value="MEMBRANE COMPONENT OF AMINO ACID ABC TRANSPORTER"/>
    <property type="match status" value="1"/>
</dbReference>
<evidence type="ECO:0000256" key="1">
    <source>
        <dbReference type="ARBA" id="ARBA00004651"/>
    </source>
</evidence>
<evidence type="ECO:0000256" key="5">
    <source>
        <dbReference type="ARBA" id="ARBA00022989"/>
    </source>
</evidence>
<organism evidence="9 10">
    <name type="scientific">Liquorilactobacillus capillatus DSM 19910</name>
    <dbReference type="NCBI Taxonomy" id="1423731"/>
    <lineage>
        <taxon>Bacteria</taxon>
        <taxon>Bacillati</taxon>
        <taxon>Bacillota</taxon>
        <taxon>Bacilli</taxon>
        <taxon>Lactobacillales</taxon>
        <taxon>Lactobacillaceae</taxon>
        <taxon>Liquorilactobacillus</taxon>
    </lineage>
</organism>
<keyword evidence="4 7" id="KW-0812">Transmembrane</keyword>
<dbReference type="PROSITE" id="PS50928">
    <property type="entry name" value="ABC_TM1"/>
    <property type="match status" value="1"/>
</dbReference>
<evidence type="ECO:0000313" key="10">
    <source>
        <dbReference type="Proteomes" id="UP000051621"/>
    </source>
</evidence>
<dbReference type="PATRIC" id="fig|1423731.3.peg.545"/>
<dbReference type="GO" id="GO:0043190">
    <property type="term" value="C:ATP-binding cassette (ABC) transporter complex"/>
    <property type="evidence" value="ECO:0007669"/>
    <property type="project" value="InterPro"/>
</dbReference>
<dbReference type="Pfam" id="PF00528">
    <property type="entry name" value="BPD_transp_1"/>
    <property type="match status" value="1"/>
</dbReference>
<dbReference type="SUPFAM" id="SSF161098">
    <property type="entry name" value="MetI-like"/>
    <property type="match status" value="1"/>
</dbReference>
<feature type="transmembrane region" description="Helical" evidence="7">
    <location>
        <begin position="307"/>
        <end position="328"/>
    </location>
</feature>
<dbReference type="CDD" id="cd06261">
    <property type="entry name" value="TM_PBP2"/>
    <property type="match status" value="1"/>
</dbReference>
<evidence type="ECO:0000313" key="9">
    <source>
        <dbReference type="EMBL" id="KRL00152.1"/>
    </source>
</evidence>
<dbReference type="EMBL" id="AZEF01000061">
    <property type="protein sequence ID" value="KRL00152.1"/>
    <property type="molecule type" value="Genomic_DNA"/>
</dbReference>
<accession>A0A0R1M9E2</accession>
<dbReference type="AlphaFoldDB" id="A0A0R1M9E2"/>
<evidence type="ECO:0000259" key="8">
    <source>
        <dbReference type="PROSITE" id="PS50928"/>
    </source>
</evidence>
<evidence type="ECO:0000256" key="2">
    <source>
        <dbReference type="ARBA" id="ARBA00022448"/>
    </source>
</evidence>
<keyword evidence="5 7" id="KW-1133">Transmembrane helix</keyword>
<dbReference type="InterPro" id="IPR001638">
    <property type="entry name" value="Solute-binding_3/MltF_N"/>
</dbReference>
<dbReference type="InterPro" id="IPR043429">
    <property type="entry name" value="ArtM/GltK/GlnP/TcyL/YhdX-like"/>
</dbReference>
<dbReference type="InterPro" id="IPR001320">
    <property type="entry name" value="Iontro_rcpt_C"/>
</dbReference>
<evidence type="ECO:0000256" key="6">
    <source>
        <dbReference type="ARBA" id="ARBA00023136"/>
    </source>
</evidence>
<dbReference type="NCBIfam" id="TIGR01726">
    <property type="entry name" value="HEQRo_perm_3TM"/>
    <property type="match status" value="1"/>
</dbReference>
<dbReference type="SUPFAM" id="SSF53850">
    <property type="entry name" value="Periplasmic binding protein-like II"/>
    <property type="match status" value="1"/>
</dbReference>
<dbReference type="InterPro" id="IPR010065">
    <property type="entry name" value="AA_ABC_transptr_permease_3TM"/>
</dbReference>
<feature type="domain" description="ABC transmembrane type-1" evidence="8">
    <location>
        <begin position="301"/>
        <end position="490"/>
    </location>
</feature>
<evidence type="ECO:0000256" key="3">
    <source>
        <dbReference type="ARBA" id="ARBA00022475"/>
    </source>
</evidence>
<feature type="transmembrane region" description="Helical" evidence="7">
    <location>
        <begin position="18"/>
        <end position="36"/>
    </location>
</feature>
<sequence>MIYLPKLKDIGEDRMKKIIALMSCVFGLFVFVNIYHEPQVNAAEKTYTIGTDVTFPPFVYANSDNKYVGIDMDLIRAIAKKEGFKAEIKPLGFNAAVQSLSSGQIDGVIAGMTITDERRQKFDFSTPYYKSGIVMAVAPKGDIKGLKDLKGKRVAVKTGTAGATYANSIKDRYGFKTVTFDDSDNVYNDVKNGNSAACFDDSAVLNYGVKTGLGLKIVTKPTDIGSYGFAVEKGKNKELMSKFNSGLKKLKANGEYAKIIEKYTGESATAAQKKNSTQANAEGHTFFGLIKQNRDSIIDGIFETIKLTVVSIICATIFGVLIGLLGVLPSKLARGTSTTIIYIFRGLPLLVLALFIYNGVPSLTGSKVPAFVAGIITLTLNEGAYTAAFVKGGIQAVDTGQMEAARSLGLPFGKSMRKVILPQGIKIMIPSFINQFIITLKDTSILSIIGILELTQTGKIIIARNLEGFKIWTIIALIYLIIITVLTLLSKWVERRIND</sequence>
<comment type="subcellular location">
    <subcellularLocation>
        <location evidence="1 7">Cell membrane</location>
        <topology evidence="1 7">Multi-pass membrane protein</topology>
    </subcellularLocation>
</comment>
<keyword evidence="6 7" id="KW-0472">Membrane</keyword>
<dbReference type="Pfam" id="PF00497">
    <property type="entry name" value="SBP_bac_3"/>
    <property type="match status" value="1"/>
</dbReference>
<gene>
    <name evidence="9" type="ORF">FC81_GL000530</name>
</gene>
<keyword evidence="10" id="KW-1185">Reference proteome</keyword>
<name>A0A0R1M9E2_9LACO</name>
<feature type="transmembrane region" description="Helical" evidence="7">
    <location>
        <begin position="471"/>
        <end position="489"/>
    </location>
</feature>
<dbReference type="GO" id="GO:0006865">
    <property type="term" value="P:amino acid transport"/>
    <property type="evidence" value="ECO:0007669"/>
    <property type="project" value="TreeGrafter"/>
</dbReference>
<evidence type="ECO:0000256" key="7">
    <source>
        <dbReference type="RuleBase" id="RU363032"/>
    </source>
</evidence>
<keyword evidence="3" id="KW-1003">Cell membrane</keyword>